<evidence type="ECO:0000256" key="8">
    <source>
        <dbReference type="ARBA" id="ARBA00022737"/>
    </source>
</evidence>
<dbReference type="FunFam" id="3.30.40.10:FF:000051">
    <property type="entry name" value="RBR-type E3 ubiquitin transferase"/>
    <property type="match status" value="1"/>
</dbReference>
<evidence type="ECO:0000256" key="5">
    <source>
        <dbReference type="ARBA" id="ARBA00022679"/>
    </source>
</evidence>
<dbReference type="GO" id="GO:0008270">
    <property type="term" value="F:zinc ion binding"/>
    <property type="evidence" value="ECO:0007669"/>
    <property type="project" value="UniProtKB-KW"/>
</dbReference>
<evidence type="ECO:0000256" key="1">
    <source>
        <dbReference type="ARBA" id="ARBA00001798"/>
    </source>
</evidence>
<feature type="compositionally biased region" description="Polar residues" evidence="15">
    <location>
        <begin position="282"/>
        <end position="294"/>
    </location>
</feature>
<dbReference type="GO" id="GO:0005737">
    <property type="term" value="C:cytoplasm"/>
    <property type="evidence" value="ECO:0007669"/>
    <property type="project" value="UniProtKB-ARBA"/>
</dbReference>
<dbReference type="PROSITE" id="PS50908">
    <property type="entry name" value="RWD"/>
    <property type="match status" value="1"/>
</dbReference>
<dbReference type="AlphaFoldDB" id="A0A9P5Z3G6"/>
<keyword evidence="6" id="KW-0812">Transmembrane</keyword>
<dbReference type="Proteomes" id="UP000807469">
    <property type="component" value="Unassembled WGS sequence"/>
</dbReference>
<evidence type="ECO:0000256" key="12">
    <source>
        <dbReference type="ARBA" id="ARBA00022989"/>
    </source>
</evidence>
<proteinExistence type="predicted"/>
<evidence type="ECO:0000256" key="14">
    <source>
        <dbReference type="PROSITE-ProRule" id="PRU00175"/>
    </source>
</evidence>
<dbReference type="GO" id="GO:0031090">
    <property type="term" value="C:organelle membrane"/>
    <property type="evidence" value="ECO:0007669"/>
    <property type="project" value="UniProtKB-ARBA"/>
</dbReference>
<evidence type="ECO:0000256" key="6">
    <source>
        <dbReference type="ARBA" id="ARBA00022692"/>
    </source>
</evidence>
<comment type="catalytic activity">
    <reaction evidence="1">
        <text>[E2 ubiquitin-conjugating enzyme]-S-ubiquitinyl-L-cysteine + [acceptor protein]-L-lysine = [E2 ubiquitin-conjugating enzyme]-L-cysteine + [acceptor protein]-N(6)-ubiquitinyl-L-lysine.</text>
        <dbReference type="EC" id="2.3.2.31"/>
    </reaction>
</comment>
<dbReference type="PANTHER" id="PTHR11685">
    <property type="entry name" value="RBR FAMILY RING FINGER AND IBR DOMAIN-CONTAINING"/>
    <property type="match status" value="1"/>
</dbReference>
<evidence type="ECO:0000256" key="4">
    <source>
        <dbReference type="ARBA" id="ARBA00012251"/>
    </source>
</evidence>
<dbReference type="Pfam" id="PF05773">
    <property type="entry name" value="RWD"/>
    <property type="match status" value="1"/>
</dbReference>
<feature type="domain" description="RING-type" evidence="16">
    <location>
        <begin position="197"/>
        <end position="242"/>
    </location>
</feature>
<feature type="region of interest" description="Disordered" evidence="15">
    <location>
        <begin position="281"/>
        <end position="318"/>
    </location>
</feature>
<evidence type="ECO:0000256" key="15">
    <source>
        <dbReference type="SAM" id="MobiDB-lite"/>
    </source>
</evidence>
<dbReference type="InterPro" id="IPR001841">
    <property type="entry name" value="Znf_RING"/>
</dbReference>
<feature type="compositionally biased region" description="Basic and acidic residues" evidence="15">
    <location>
        <begin position="309"/>
        <end position="318"/>
    </location>
</feature>
<dbReference type="CDD" id="cd23820">
    <property type="entry name" value="RWD_RNF14"/>
    <property type="match status" value="1"/>
</dbReference>
<keyword evidence="12" id="KW-1133">Transmembrane helix</keyword>
<evidence type="ECO:0000256" key="7">
    <source>
        <dbReference type="ARBA" id="ARBA00022723"/>
    </source>
</evidence>
<keyword evidence="5" id="KW-0808">Transferase</keyword>
<name>A0A9P5Z3G6_9AGAR</name>
<dbReference type="PROSITE" id="PS00518">
    <property type="entry name" value="ZF_RING_1"/>
    <property type="match status" value="1"/>
</dbReference>
<dbReference type="EMBL" id="MU155194">
    <property type="protein sequence ID" value="KAF9480439.1"/>
    <property type="molecule type" value="Genomic_DNA"/>
</dbReference>
<evidence type="ECO:0000313" key="19">
    <source>
        <dbReference type="Proteomes" id="UP000807469"/>
    </source>
</evidence>
<dbReference type="InterPro" id="IPR016135">
    <property type="entry name" value="UBQ-conjugating_enzyme/RWD"/>
</dbReference>
<dbReference type="CDD" id="cd23134">
    <property type="entry name" value="RING-HC_ITT1-like"/>
    <property type="match status" value="1"/>
</dbReference>
<gene>
    <name evidence="18" type="ORF">BDN70DRAFT_894128</name>
</gene>
<evidence type="ECO:0000259" key="17">
    <source>
        <dbReference type="PROSITE" id="PS50908"/>
    </source>
</evidence>
<dbReference type="SMART" id="SM00591">
    <property type="entry name" value="RWD"/>
    <property type="match status" value="1"/>
</dbReference>
<evidence type="ECO:0000256" key="9">
    <source>
        <dbReference type="ARBA" id="ARBA00022771"/>
    </source>
</evidence>
<dbReference type="InterPro" id="IPR006575">
    <property type="entry name" value="RWD_dom"/>
</dbReference>
<keyword evidence="10" id="KW-0833">Ubl conjugation pathway</keyword>
<evidence type="ECO:0000256" key="10">
    <source>
        <dbReference type="ARBA" id="ARBA00022786"/>
    </source>
</evidence>
<dbReference type="SUPFAM" id="SSF57850">
    <property type="entry name" value="RING/U-box"/>
    <property type="match status" value="1"/>
</dbReference>
<comment type="caution">
    <text evidence="18">The sequence shown here is derived from an EMBL/GenBank/DDBJ whole genome shotgun (WGS) entry which is preliminary data.</text>
</comment>
<comment type="pathway">
    <text evidence="3">Protein modification; protein ubiquitination.</text>
</comment>
<dbReference type="InterPro" id="IPR013083">
    <property type="entry name" value="Znf_RING/FYVE/PHD"/>
</dbReference>
<dbReference type="GO" id="GO:0061630">
    <property type="term" value="F:ubiquitin protein ligase activity"/>
    <property type="evidence" value="ECO:0007669"/>
    <property type="project" value="UniProtKB-EC"/>
</dbReference>
<sequence>MDMPLSAPASIPFTTGSADMDVCKSLQQEEFEVLESIYPEYISKRHSDSRVLLELQVPIGFAVARPIELFEPVSLEERQKMTLSNFPPLILQVILPPCYPLRCPPAIISITAKNSWLQDTSALRSLLNKLWESGQSVLYLWIEYLQSGDWLRDLEMLSDDNNSLRIPHSNPSVVAPLLSDYDFSLQSAQFSMKSYACGICLEYVKGARCLQLSCDHVFCRSCLEDFWGMCISEGDIDRIGCPDPDCVKKGSKASAKDVAHVVTVQELQRWKWLEMKQELERAQTSTDTSAQDPSILNCPVPTCQNLVPKPRDVDPESG</sequence>
<dbReference type="PROSITE" id="PS50089">
    <property type="entry name" value="ZF_RING_2"/>
    <property type="match status" value="1"/>
</dbReference>
<protein>
    <recommendedName>
        <fullName evidence="4">RBR-type E3 ubiquitin transferase</fullName>
        <ecNumber evidence="4">2.3.2.31</ecNumber>
    </recommendedName>
</protein>
<evidence type="ECO:0000256" key="2">
    <source>
        <dbReference type="ARBA" id="ARBA00004167"/>
    </source>
</evidence>
<comment type="subcellular location">
    <subcellularLocation>
        <location evidence="2">Membrane</location>
        <topology evidence="2">Single-pass membrane protein</topology>
    </subcellularLocation>
</comment>
<dbReference type="GO" id="GO:0016567">
    <property type="term" value="P:protein ubiquitination"/>
    <property type="evidence" value="ECO:0007669"/>
    <property type="project" value="InterPro"/>
</dbReference>
<evidence type="ECO:0000256" key="13">
    <source>
        <dbReference type="ARBA" id="ARBA00023136"/>
    </source>
</evidence>
<keyword evidence="9 14" id="KW-0863">Zinc-finger</keyword>
<dbReference type="OrthoDB" id="1431934at2759"/>
<organism evidence="18 19">
    <name type="scientific">Pholiota conissans</name>
    <dbReference type="NCBI Taxonomy" id="109636"/>
    <lineage>
        <taxon>Eukaryota</taxon>
        <taxon>Fungi</taxon>
        <taxon>Dikarya</taxon>
        <taxon>Basidiomycota</taxon>
        <taxon>Agaricomycotina</taxon>
        <taxon>Agaricomycetes</taxon>
        <taxon>Agaricomycetidae</taxon>
        <taxon>Agaricales</taxon>
        <taxon>Agaricineae</taxon>
        <taxon>Strophariaceae</taxon>
        <taxon>Pholiota</taxon>
    </lineage>
</organism>
<accession>A0A9P5Z3G6</accession>
<dbReference type="Gene3D" id="3.30.40.10">
    <property type="entry name" value="Zinc/RING finger domain, C3HC4 (zinc finger)"/>
    <property type="match status" value="1"/>
</dbReference>
<evidence type="ECO:0000256" key="3">
    <source>
        <dbReference type="ARBA" id="ARBA00004906"/>
    </source>
</evidence>
<dbReference type="SUPFAM" id="SSF54495">
    <property type="entry name" value="UBC-like"/>
    <property type="match status" value="1"/>
</dbReference>
<keyword evidence="13" id="KW-0472">Membrane</keyword>
<evidence type="ECO:0000313" key="18">
    <source>
        <dbReference type="EMBL" id="KAF9480439.1"/>
    </source>
</evidence>
<keyword evidence="7" id="KW-0479">Metal-binding</keyword>
<keyword evidence="19" id="KW-1185">Reference proteome</keyword>
<feature type="domain" description="RWD" evidence="17">
    <location>
        <begin position="29"/>
        <end position="154"/>
    </location>
</feature>
<evidence type="ECO:0000259" key="16">
    <source>
        <dbReference type="PROSITE" id="PS50089"/>
    </source>
</evidence>
<dbReference type="InterPro" id="IPR017907">
    <property type="entry name" value="Znf_RING_CS"/>
</dbReference>
<dbReference type="InterPro" id="IPR031127">
    <property type="entry name" value="E3_UB_ligase_RBR"/>
</dbReference>
<evidence type="ECO:0000256" key="11">
    <source>
        <dbReference type="ARBA" id="ARBA00022833"/>
    </source>
</evidence>
<keyword evidence="8" id="KW-0677">Repeat</keyword>
<dbReference type="EC" id="2.3.2.31" evidence="4"/>
<keyword evidence="11" id="KW-0862">Zinc</keyword>
<reference evidence="18" key="1">
    <citation type="submission" date="2020-11" db="EMBL/GenBank/DDBJ databases">
        <authorList>
            <consortium name="DOE Joint Genome Institute"/>
            <person name="Ahrendt S."/>
            <person name="Riley R."/>
            <person name="Andreopoulos W."/>
            <person name="Labutti K."/>
            <person name="Pangilinan J."/>
            <person name="Ruiz-Duenas F.J."/>
            <person name="Barrasa J.M."/>
            <person name="Sanchez-Garcia M."/>
            <person name="Camarero S."/>
            <person name="Miyauchi S."/>
            <person name="Serrano A."/>
            <person name="Linde D."/>
            <person name="Babiker R."/>
            <person name="Drula E."/>
            <person name="Ayuso-Fernandez I."/>
            <person name="Pacheco R."/>
            <person name="Padilla G."/>
            <person name="Ferreira P."/>
            <person name="Barriuso J."/>
            <person name="Kellner H."/>
            <person name="Castanera R."/>
            <person name="Alfaro M."/>
            <person name="Ramirez L."/>
            <person name="Pisabarro A.G."/>
            <person name="Kuo A."/>
            <person name="Tritt A."/>
            <person name="Lipzen A."/>
            <person name="He G."/>
            <person name="Yan M."/>
            <person name="Ng V."/>
            <person name="Cullen D."/>
            <person name="Martin F."/>
            <person name="Rosso M.-N."/>
            <person name="Henrissat B."/>
            <person name="Hibbett D."/>
            <person name="Martinez A.T."/>
            <person name="Grigoriev I.V."/>
        </authorList>
    </citation>
    <scope>NUCLEOTIDE SEQUENCE</scope>
    <source>
        <strain evidence="18">CIRM-BRFM 674</strain>
    </source>
</reference>
<dbReference type="Gene3D" id="3.10.110.10">
    <property type="entry name" value="Ubiquitin Conjugating Enzyme"/>
    <property type="match status" value="1"/>
</dbReference>